<sequence>MNEHLGSPPVENLSPVDNYLHGSWEALGQGAPMLVALAQLCSEAWVLHRRSSGGAPDDSPLGAVTTSELEPESLAILYAARERGIIEVRAVNSAFDAAARLLAVYVELDEERTIAFRDAKSPEVTLRFLAGFRNLCERGLILHHIFRDFSLSPHAFEIARTISKTDVQVYLDMATEFGLHD</sequence>
<dbReference type="RefSeq" id="WP_145080956.1">
    <property type="nucleotide sequence ID" value="NZ_CP036298.1"/>
</dbReference>
<proteinExistence type="predicted"/>
<keyword evidence="2" id="KW-1185">Reference proteome</keyword>
<reference evidence="1 2" key="1">
    <citation type="submission" date="2019-02" db="EMBL/GenBank/DDBJ databases">
        <title>Deep-cultivation of Planctomycetes and their phenomic and genomic characterization uncovers novel biology.</title>
        <authorList>
            <person name="Wiegand S."/>
            <person name="Jogler M."/>
            <person name="Boedeker C."/>
            <person name="Pinto D."/>
            <person name="Vollmers J."/>
            <person name="Rivas-Marin E."/>
            <person name="Kohn T."/>
            <person name="Peeters S.H."/>
            <person name="Heuer A."/>
            <person name="Rast P."/>
            <person name="Oberbeckmann S."/>
            <person name="Bunk B."/>
            <person name="Jeske O."/>
            <person name="Meyerdierks A."/>
            <person name="Storesund J.E."/>
            <person name="Kallscheuer N."/>
            <person name="Luecker S."/>
            <person name="Lage O.M."/>
            <person name="Pohl T."/>
            <person name="Merkel B.J."/>
            <person name="Hornburger P."/>
            <person name="Mueller R.-W."/>
            <person name="Bruemmer F."/>
            <person name="Labrenz M."/>
            <person name="Spormann A.M."/>
            <person name="Op den Camp H."/>
            <person name="Overmann J."/>
            <person name="Amann R."/>
            <person name="Jetten M.S.M."/>
            <person name="Mascher T."/>
            <person name="Medema M.H."/>
            <person name="Devos D.P."/>
            <person name="Kaster A.-K."/>
            <person name="Ovreas L."/>
            <person name="Rohde M."/>
            <person name="Galperin M.Y."/>
            <person name="Jogler C."/>
        </authorList>
    </citation>
    <scope>NUCLEOTIDE SEQUENCE [LARGE SCALE GENOMIC DNA]</scope>
    <source>
        <strain evidence="1 2">Q31a</strain>
    </source>
</reference>
<dbReference type="Proteomes" id="UP000318017">
    <property type="component" value="Chromosome"/>
</dbReference>
<dbReference type="KEGG" id="ahel:Q31a_39490"/>
<name>A0A518GAN3_9BACT</name>
<evidence type="ECO:0000313" key="1">
    <source>
        <dbReference type="EMBL" id="QDV25623.1"/>
    </source>
</evidence>
<gene>
    <name evidence="1" type="ORF">Q31a_39490</name>
</gene>
<accession>A0A518GAN3</accession>
<evidence type="ECO:0000313" key="2">
    <source>
        <dbReference type="Proteomes" id="UP000318017"/>
    </source>
</evidence>
<organism evidence="1 2">
    <name type="scientific">Aureliella helgolandensis</name>
    <dbReference type="NCBI Taxonomy" id="2527968"/>
    <lineage>
        <taxon>Bacteria</taxon>
        <taxon>Pseudomonadati</taxon>
        <taxon>Planctomycetota</taxon>
        <taxon>Planctomycetia</taxon>
        <taxon>Pirellulales</taxon>
        <taxon>Pirellulaceae</taxon>
        <taxon>Aureliella</taxon>
    </lineage>
</organism>
<dbReference type="AlphaFoldDB" id="A0A518GAN3"/>
<dbReference type="EMBL" id="CP036298">
    <property type="protein sequence ID" value="QDV25623.1"/>
    <property type="molecule type" value="Genomic_DNA"/>
</dbReference>
<dbReference type="OrthoDB" id="274531at2"/>
<protein>
    <submittedName>
        <fullName evidence="1">Uncharacterized protein</fullName>
    </submittedName>
</protein>